<dbReference type="EC" id="2.5.1.17" evidence="1"/>
<reference evidence="1" key="1">
    <citation type="submission" date="2020-10" db="EMBL/GenBank/DDBJ databases">
        <authorList>
            <person name="Gilroy R."/>
        </authorList>
    </citation>
    <scope>NUCLEOTIDE SEQUENCE</scope>
    <source>
        <strain evidence="1">CHK152-2871</strain>
    </source>
</reference>
<dbReference type="Gene3D" id="3.40.50.300">
    <property type="entry name" value="P-loop containing nucleotide triphosphate hydrolases"/>
    <property type="match status" value="1"/>
</dbReference>
<evidence type="ECO:0000313" key="2">
    <source>
        <dbReference type="Proteomes" id="UP000886865"/>
    </source>
</evidence>
<dbReference type="InterPro" id="IPR003724">
    <property type="entry name" value="CblAdoTrfase_CobA"/>
</dbReference>
<evidence type="ECO:0000313" key="1">
    <source>
        <dbReference type="EMBL" id="HIS74896.1"/>
    </source>
</evidence>
<dbReference type="GO" id="GO:0009236">
    <property type="term" value="P:cobalamin biosynthetic process"/>
    <property type="evidence" value="ECO:0007669"/>
    <property type="project" value="InterPro"/>
</dbReference>
<dbReference type="GO" id="GO:0008817">
    <property type="term" value="F:corrinoid adenosyltransferase activity"/>
    <property type="evidence" value="ECO:0007669"/>
    <property type="project" value="UniProtKB-EC"/>
</dbReference>
<gene>
    <name evidence="1" type="primary">cobO</name>
    <name evidence="1" type="ORF">IAA86_07740</name>
</gene>
<dbReference type="Proteomes" id="UP000886865">
    <property type="component" value="Unassembled WGS sequence"/>
</dbReference>
<dbReference type="CDD" id="cd00561">
    <property type="entry name" value="CobA_ACA"/>
    <property type="match status" value="1"/>
</dbReference>
<accession>A0A9D1FJA7</accession>
<comment type="caution">
    <text evidence="1">The sequence shown here is derived from an EMBL/GenBank/DDBJ whole genome shotgun (WGS) entry which is preliminary data.</text>
</comment>
<dbReference type="PANTHER" id="PTHR46638">
    <property type="entry name" value="CORRINOID ADENOSYLTRANSFERASE"/>
    <property type="match status" value="1"/>
</dbReference>
<dbReference type="NCBIfam" id="TIGR00708">
    <property type="entry name" value="cobA"/>
    <property type="match status" value="1"/>
</dbReference>
<dbReference type="PIRSF" id="PIRSF015617">
    <property type="entry name" value="Adensltrnsf_CobA"/>
    <property type="match status" value="1"/>
</dbReference>
<proteinExistence type="predicted"/>
<sequence>MQKVKKDLAEANLLENGYIQIYTGDGKGKTTASLGLAMRALGHGWKVMIIQFAKGDQGTTYGEIASSHRFSDNLEVRQFGLDRVCYSHNMNIDDYKEAKKGWECAKEAIMSGRYGLVILDEINICIDMGMIKVQDVKNTLLNKPKNLEIVLTGRNAHQELIAMAHLVTEMQPVKHYFDIGVMARRGIEY</sequence>
<dbReference type="AlphaFoldDB" id="A0A9D1FJA7"/>
<dbReference type="InterPro" id="IPR027417">
    <property type="entry name" value="P-loop_NTPase"/>
</dbReference>
<dbReference type="SUPFAM" id="SSF52540">
    <property type="entry name" value="P-loop containing nucleoside triphosphate hydrolases"/>
    <property type="match status" value="1"/>
</dbReference>
<organism evidence="1 2">
    <name type="scientific">Candidatus Galligastranaerophilus intestinavium</name>
    <dbReference type="NCBI Taxonomy" id="2840836"/>
    <lineage>
        <taxon>Bacteria</taxon>
        <taxon>Candidatus Galligastranaerophilus</taxon>
    </lineage>
</organism>
<keyword evidence="1" id="KW-0808">Transferase</keyword>
<dbReference type="Pfam" id="PF02572">
    <property type="entry name" value="CobA_CobO_BtuR"/>
    <property type="match status" value="1"/>
</dbReference>
<dbReference type="EMBL" id="DVJQ01000066">
    <property type="protein sequence ID" value="HIS74896.1"/>
    <property type="molecule type" value="Genomic_DNA"/>
</dbReference>
<dbReference type="PANTHER" id="PTHR46638:SF1">
    <property type="entry name" value="CORRINOID ADENOSYLTRANSFERASE"/>
    <property type="match status" value="1"/>
</dbReference>
<dbReference type="NCBIfam" id="NF004637">
    <property type="entry name" value="PRK05986.1"/>
    <property type="match status" value="1"/>
</dbReference>
<reference evidence="1" key="2">
    <citation type="journal article" date="2021" name="PeerJ">
        <title>Extensive microbial diversity within the chicken gut microbiome revealed by metagenomics and culture.</title>
        <authorList>
            <person name="Gilroy R."/>
            <person name="Ravi A."/>
            <person name="Getino M."/>
            <person name="Pursley I."/>
            <person name="Horton D.L."/>
            <person name="Alikhan N.F."/>
            <person name="Baker D."/>
            <person name="Gharbi K."/>
            <person name="Hall N."/>
            <person name="Watson M."/>
            <person name="Adriaenssens E.M."/>
            <person name="Foster-Nyarko E."/>
            <person name="Jarju S."/>
            <person name="Secka A."/>
            <person name="Antonio M."/>
            <person name="Oren A."/>
            <person name="Chaudhuri R.R."/>
            <person name="La Ragione R."/>
            <person name="Hildebrand F."/>
            <person name="Pallen M.J."/>
        </authorList>
    </citation>
    <scope>NUCLEOTIDE SEQUENCE</scope>
    <source>
        <strain evidence="1">CHK152-2871</strain>
    </source>
</reference>
<dbReference type="GO" id="GO:0005524">
    <property type="term" value="F:ATP binding"/>
    <property type="evidence" value="ECO:0007669"/>
    <property type="project" value="InterPro"/>
</dbReference>
<protein>
    <submittedName>
        <fullName evidence="1">Cob(I)yrinic acid a,c-diamide adenosyltransferase</fullName>
        <ecNumber evidence="1">2.5.1.17</ecNumber>
    </submittedName>
</protein>
<name>A0A9D1FJA7_9BACT</name>